<accession>A0A6N3FWP3</accession>
<protein>
    <submittedName>
        <fullName evidence="1">Uncharacterized protein</fullName>
    </submittedName>
</protein>
<gene>
    <name evidence="1" type="ORF">EMLFYP7_02876</name>
</gene>
<evidence type="ECO:0000313" key="1">
    <source>
        <dbReference type="EMBL" id="VYU56768.1"/>
    </source>
</evidence>
<reference evidence="1" key="1">
    <citation type="submission" date="2019-11" db="EMBL/GenBank/DDBJ databases">
        <authorList>
            <person name="Feng L."/>
        </authorList>
    </citation>
    <scope>NUCLEOTIDE SEQUENCE</scope>
    <source>
        <strain evidence="1">EMassiliensisLFYP7</strain>
    </source>
</reference>
<proteinExistence type="predicted"/>
<sequence length="103" mass="11099">MNIQQLLDAAEPASRYVPTATAELITGLANAVRQLTKQHDDVIASLRAGASEKAIKAALDECSEFLDRDCIMELNGISYEDAAQREIGAMALHDALLRQGATK</sequence>
<dbReference type="RefSeq" id="WP_156566547.1">
    <property type="nucleotide sequence ID" value="NZ_CACRTZ010000033.1"/>
</dbReference>
<name>A0A6N3FWP3_9ENTR</name>
<dbReference type="AlphaFoldDB" id="A0A6N3FWP3"/>
<organism evidence="1">
    <name type="scientific">Phytobacter massiliensis</name>
    <dbReference type="NCBI Taxonomy" id="1485952"/>
    <lineage>
        <taxon>Bacteria</taxon>
        <taxon>Pseudomonadati</taxon>
        <taxon>Pseudomonadota</taxon>
        <taxon>Gammaproteobacteria</taxon>
        <taxon>Enterobacterales</taxon>
        <taxon>Enterobacteriaceae</taxon>
        <taxon>Phytobacter</taxon>
    </lineage>
</organism>
<dbReference type="EMBL" id="CACRTZ010000033">
    <property type="protein sequence ID" value="VYU56768.1"/>
    <property type="molecule type" value="Genomic_DNA"/>
</dbReference>